<evidence type="ECO:0000259" key="1">
    <source>
        <dbReference type="Pfam" id="PF00931"/>
    </source>
</evidence>
<evidence type="ECO:0000313" key="2">
    <source>
        <dbReference type="EMBL" id="NNU76341.1"/>
    </source>
</evidence>
<dbReference type="PANTHER" id="PTHR35205:SF1">
    <property type="entry name" value="ZU5 DOMAIN-CONTAINING PROTEIN"/>
    <property type="match status" value="1"/>
</dbReference>
<dbReference type="InterPro" id="IPR027417">
    <property type="entry name" value="P-loop_NTPase"/>
</dbReference>
<dbReference type="Proteomes" id="UP000531659">
    <property type="component" value="Unassembled WGS sequence"/>
</dbReference>
<accession>A0A7Y3SW11</accession>
<reference evidence="2 3" key="1">
    <citation type="submission" date="2020-05" db="EMBL/GenBank/DDBJ databases">
        <title>Complete genome of Clostridium estertheticum subspecies estertheticum, isolated from Vacuum packed lamb meat from New Zealand imported to Switzerland.</title>
        <authorList>
            <person name="Wambui J."/>
            <person name="Stevens M.J.A."/>
            <person name="Stephan R."/>
        </authorList>
    </citation>
    <scope>NUCLEOTIDE SEQUENCE [LARGE SCALE GENOMIC DNA]</scope>
    <source>
        <strain evidence="2 3">CEST001</strain>
    </source>
</reference>
<dbReference type="GO" id="GO:0043531">
    <property type="term" value="F:ADP binding"/>
    <property type="evidence" value="ECO:0007669"/>
    <property type="project" value="InterPro"/>
</dbReference>
<dbReference type="Pfam" id="PF00931">
    <property type="entry name" value="NB-ARC"/>
    <property type="match status" value="1"/>
</dbReference>
<sequence length="634" mass="73563">MKNEIQVDPQNELSSNFQKPQFVQTGDKNTQIGHAEHLTLNIVNKNHFHVSNKHKISKKILLPYVENENFIGRLVFLKDIKAAFSANSEKPTTVNITGLAGIGKTQLALKYVYQNIKLYDTVCWLECSTEETINKTFVEFLALISEPSDEKIHFTNWFHNNSNWLIVFNDVNENTSIEQLIPKYKNGHIIKTTQINEKSKLDGAVIPLEELSKDEAVDFLTRRTNSNDIENASKISYRLGYFPLALEQAAAYICETDIDLSKYYELLNNYDLEVFDDNESVKNYKWNIKTVWGITLQKLSENARQMLYCFAYMASDNIVLDLLTNHAKELHDEYNKPDKFIEKKDKFGNSTNEKFNISEFFKKYITTVFPKELIELMANELKVNNTLKELKKFSIVSIRKDKRLTIHGLLQEIIRSTINDSTYLLVVAEIVGKEFNELGLIYDDYHIAFQMNQAKSIIVNIETLLMYKKEYEESKNSPSLIYMWELQFHFYSFMARYLTIYGIYEKDNNLLEEADECYKTACEVGEPLYGGGGDSHLSSAHTFTIIQEKHRRMFVNLKLGRIDIAEKLYQEIRKPVSAVINSERHMSFNAFNNCGDLWKKFRYFTLAKDAYTLAAQCVGNNEINVKIAECENNF</sequence>
<name>A0A7Y3SW11_9CLOT</name>
<gene>
    <name evidence="2" type="ORF">HLQ16_10400</name>
</gene>
<comment type="caution">
    <text evidence="2">The sequence shown here is derived from an EMBL/GenBank/DDBJ whole genome shotgun (WGS) entry which is preliminary data.</text>
</comment>
<evidence type="ECO:0000313" key="3">
    <source>
        <dbReference type="Proteomes" id="UP000531659"/>
    </source>
</evidence>
<protein>
    <recommendedName>
        <fullName evidence="1">NB-ARC domain-containing protein</fullName>
    </recommendedName>
</protein>
<dbReference type="EMBL" id="JABEYB010000007">
    <property type="protein sequence ID" value="NNU76341.1"/>
    <property type="molecule type" value="Genomic_DNA"/>
</dbReference>
<dbReference type="InterPro" id="IPR002182">
    <property type="entry name" value="NB-ARC"/>
</dbReference>
<dbReference type="Gene3D" id="3.40.50.300">
    <property type="entry name" value="P-loop containing nucleotide triphosphate hydrolases"/>
    <property type="match status" value="1"/>
</dbReference>
<feature type="domain" description="NB-ARC" evidence="1">
    <location>
        <begin position="88"/>
        <end position="227"/>
    </location>
</feature>
<dbReference type="AlphaFoldDB" id="A0A7Y3SW11"/>
<dbReference type="RefSeq" id="WP_171297032.1">
    <property type="nucleotide sequence ID" value="NZ_CP087098.1"/>
</dbReference>
<organism evidence="2 3">
    <name type="scientific">Clostridium estertheticum</name>
    <dbReference type="NCBI Taxonomy" id="238834"/>
    <lineage>
        <taxon>Bacteria</taxon>
        <taxon>Bacillati</taxon>
        <taxon>Bacillota</taxon>
        <taxon>Clostridia</taxon>
        <taxon>Eubacteriales</taxon>
        <taxon>Clostridiaceae</taxon>
        <taxon>Clostridium</taxon>
    </lineage>
</organism>
<dbReference type="SUPFAM" id="SSF52540">
    <property type="entry name" value="P-loop containing nucleoside triphosphate hydrolases"/>
    <property type="match status" value="1"/>
</dbReference>
<proteinExistence type="predicted"/>
<dbReference type="PANTHER" id="PTHR35205">
    <property type="entry name" value="NB-ARC AND TPR DOMAIN PROTEIN"/>
    <property type="match status" value="1"/>
</dbReference>